<reference evidence="4 5" key="1">
    <citation type="submission" date="2023-07" db="EMBL/GenBank/DDBJ databases">
        <title>Genomic Encyclopedia of Type Strains, Phase IV (KMG-IV): sequencing the most valuable type-strain genomes for metagenomic binning, comparative biology and taxonomic classification.</title>
        <authorList>
            <person name="Goeker M."/>
        </authorList>
    </citation>
    <scope>NUCLEOTIDE SEQUENCE [LARGE SCALE GENOMIC DNA]</scope>
    <source>
        <strain evidence="4 5">B6-8</strain>
    </source>
</reference>
<dbReference type="InterPro" id="IPR036714">
    <property type="entry name" value="SDH_sf"/>
</dbReference>
<dbReference type="InterPro" id="IPR005631">
    <property type="entry name" value="SDH"/>
</dbReference>
<evidence type="ECO:0000313" key="4">
    <source>
        <dbReference type="EMBL" id="MDQ0436663.1"/>
    </source>
</evidence>
<keyword evidence="3" id="KW-0143">Chaperone</keyword>
<sequence length="69" mass="7793">MREMDLILGRFADAQIALLDDAELDELDQLLDEQDSDLLNWLTNQQALPADIDTPFFRKIAAFAGATIR</sequence>
<accession>A0ABU0H465</accession>
<dbReference type="SUPFAM" id="SSF109910">
    <property type="entry name" value="YgfY-like"/>
    <property type="match status" value="1"/>
</dbReference>
<evidence type="ECO:0000256" key="1">
    <source>
        <dbReference type="ARBA" id="ARBA00008571"/>
    </source>
</evidence>
<protein>
    <recommendedName>
        <fullName evidence="2">FAD assembly factor SdhE</fullName>
    </recommendedName>
</protein>
<comment type="similarity">
    <text evidence="1">Belongs to the SdhE FAD assembly factor family.</text>
</comment>
<organism evidence="4 5">
    <name type="scientific">Kaistia dalseonensis</name>
    <dbReference type="NCBI Taxonomy" id="410840"/>
    <lineage>
        <taxon>Bacteria</taxon>
        <taxon>Pseudomonadati</taxon>
        <taxon>Pseudomonadota</taxon>
        <taxon>Alphaproteobacteria</taxon>
        <taxon>Hyphomicrobiales</taxon>
        <taxon>Kaistiaceae</taxon>
        <taxon>Kaistia</taxon>
    </lineage>
</organism>
<dbReference type="EMBL" id="JAUSVO010000001">
    <property type="protein sequence ID" value="MDQ0436663.1"/>
    <property type="molecule type" value="Genomic_DNA"/>
</dbReference>
<dbReference type="Gene3D" id="1.10.150.250">
    <property type="entry name" value="Flavinator of succinate dehydrogenase"/>
    <property type="match status" value="1"/>
</dbReference>
<evidence type="ECO:0000256" key="3">
    <source>
        <dbReference type="ARBA" id="ARBA00023186"/>
    </source>
</evidence>
<proteinExistence type="inferred from homology"/>
<comment type="caution">
    <text evidence="4">The sequence shown here is derived from an EMBL/GenBank/DDBJ whole genome shotgun (WGS) entry which is preliminary data.</text>
</comment>
<dbReference type="Pfam" id="PF03937">
    <property type="entry name" value="Sdh5"/>
    <property type="match status" value="1"/>
</dbReference>
<evidence type="ECO:0000256" key="2">
    <source>
        <dbReference type="ARBA" id="ARBA00019418"/>
    </source>
</evidence>
<dbReference type="PANTHER" id="PTHR12469:SF2">
    <property type="entry name" value="SUCCINATE DEHYDROGENASE ASSEMBLY FACTOR 2, MITOCHONDRIAL"/>
    <property type="match status" value="1"/>
</dbReference>
<dbReference type="Proteomes" id="UP001241603">
    <property type="component" value="Unassembled WGS sequence"/>
</dbReference>
<evidence type="ECO:0000313" key="5">
    <source>
        <dbReference type="Proteomes" id="UP001241603"/>
    </source>
</evidence>
<dbReference type="PANTHER" id="PTHR12469">
    <property type="entry name" value="PROTEIN EMI5 HOMOLOG, MITOCHONDRIAL"/>
    <property type="match status" value="1"/>
</dbReference>
<keyword evidence="5" id="KW-1185">Reference proteome</keyword>
<gene>
    <name evidence="4" type="ORF">QO014_001033</name>
</gene>
<name>A0ABU0H465_9HYPH</name>